<dbReference type="InterPro" id="IPR041664">
    <property type="entry name" value="AAA_16"/>
</dbReference>
<dbReference type="InterPro" id="IPR051677">
    <property type="entry name" value="AfsR-DnrI-RedD_regulator"/>
</dbReference>
<evidence type="ECO:0000256" key="1">
    <source>
        <dbReference type="ARBA" id="ARBA00005820"/>
    </source>
</evidence>
<organism evidence="5 6">
    <name type="scientific">Pseudonocardia broussonetiae</name>
    <dbReference type="NCBI Taxonomy" id="2736640"/>
    <lineage>
        <taxon>Bacteria</taxon>
        <taxon>Bacillati</taxon>
        <taxon>Actinomycetota</taxon>
        <taxon>Actinomycetes</taxon>
        <taxon>Pseudonocardiales</taxon>
        <taxon>Pseudonocardiaceae</taxon>
        <taxon>Pseudonocardia</taxon>
    </lineage>
</organism>
<keyword evidence="2" id="KW-0238">DNA-binding</keyword>
<protein>
    <submittedName>
        <fullName evidence="5">AAA family ATPase</fullName>
    </submittedName>
</protein>
<dbReference type="Gene3D" id="1.25.40.10">
    <property type="entry name" value="Tetratricopeptide repeat domain"/>
    <property type="match status" value="1"/>
</dbReference>
<evidence type="ECO:0000259" key="4">
    <source>
        <dbReference type="SMART" id="SM01043"/>
    </source>
</evidence>
<dbReference type="SUPFAM" id="SSF46894">
    <property type="entry name" value="C-terminal effector domain of the bipartite response regulators"/>
    <property type="match status" value="1"/>
</dbReference>
<dbReference type="KEGG" id="pbro:HOP40_22155"/>
<dbReference type="AlphaFoldDB" id="A0A6M6JJD1"/>
<dbReference type="PANTHER" id="PTHR35807">
    <property type="entry name" value="TRANSCRIPTIONAL REGULATOR REDD-RELATED"/>
    <property type="match status" value="1"/>
</dbReference>
<evidence type="ECO:0000313" key="5">
    <source>
        <dbReference type="EMBL" id="QJY48168.1"/>
    </source>
</evidence>
<dbReference type="Gene3D" id="3.40.50.300">
    <property type="entry name" value="P-loop containing nucleotide triphosphate hydrolases"/>
    <property type="match status" value="1"/>
</dbReference>
<dbReference type="SUPFAM" id="SSF48452">
    <property type="entry name" value="TPR-like"/>
    <property type="match status" value="1"/>
</dbReference>
<dbReference type="Pfam" id="PF13191">
    <property type="entry name" value="AAA_16"/>
    <property type="match status" value="1"/>
</dbReference>
<reference evidence="5 6" key="1">
    <citation type="submission" date="2020-05" db="EMBL/GenBank/DDBJ databases">
        <authorList>
            <person name="Mo P."/>
        </authorList>
    </citation>
    <scope>NUCLEOTIDE SEQUENCE [LARGE SCALE GENOMIC DNA]</scope>
    <source>
        <strain evidence="5 6">Gen01</strain>
    </source>
</reference>
<name>A0A6M6JJD1_9PSEU</name>
<dbReference type="InterPro" id="IPR001867">
    <property type="entry name" value="OmpR/PhoB-type_DNA-bd"/>
</dbReference>
<evidence type="ECO:0000313" key="6">
    <source>
        <dbReference type="Proteomes" id="UP000505377"/>
    </source>
</evidence>
<dbReference type="EMBL" id="CP053564">
    <property type="protein sequence ID" value="QJY48168.1"/>
    <property type="molecule type" value="Genomic_DNA"/>
</dbReference>
<dbReference type="InterPro" id="IPR011990">
    <property type="entry name" value="TPR-like_helical_dom_sf"/>
</dbReference>
<dbReference type="Proteomes" id="UP000505377">
    <property type="component" value="Chromosome"/>
</dbReference>
<proteinExistence type="inferred from homology"/>
<dbReference type="SMART" id="SM01043">
    <property type="entry name" value="BTAD"/>
    <property type="match status" value="1"/>
</dbReference>
<dbReference type="GO" id="GO:0000160">
    <property type="term" value="P:phosphorelay signal transduction system"/>
    <property type="evidence" value="ECO:0007669"/>
    <property type="project" value="InterPro"/>
</dbReference>
<dbReference type="InterPro" id="IPR005158">
    <property type="entry name" value="BTAD"/>
</dbReference>
<keyword evidence="6" id="KW-1185">Reference proteome</keyword>
<dbReference type="SMART" id="SM00862">
    <property type="entry name" value="Trans_reg_C"/>
    <property type="match status" value="1"/>
</dbReference>
<gene>
    <name evidence="5" type="ORF">HOP40_22155</name>
</gene>
<dbReference type="Gene3D" id="1.10.10.10">
    <property type="entry name" value="Winged helix-like DNA-binding domain superfamily/Winged helix DNA-binding domain"/>
    <property type="match status" value="1"/>
</dbReference>
<dbReference type="InterPro" id="IPR027417">
    <property type="entry name" value="P-loop_NTPase"/>
</dbReference>
<comment type="similarity">
    <text evidence="1">Belongs to the AfsR/DnrI/RedD regulatory family.</text>
</comment>
<dbReference type="Pfam" id="PF03704">
    <property type="entry name" value="BTAD"/>
    <property type="match status" value="1"/>
</dbReference>
<feature type="domain" description="OmpR/PhoB-type" evidence="3">
    <location>
        <begin position="19"/>
        <end position="96"/>
    </location>
</feature>
<accession>A0A6M6JJD1</accession>
<sequence>MQPIARIRVLGRFDLSLGGVRVPPLESARAESLLAFLLLHRGTATPRQHLAFVLWPDSTEAQARTNLRHLLHTLRHRLPDADRYLEVTSRTVGWRADAPCWLDVSAFEDLLDARGDGRPEAVRDAVALYTGDLLEGCYDDWLHDERERLRQRQLGALGELATACEARGDLDDAVGHAERLLRGDPLREETHRQLMRCHEARGDRARAVRAYHVCCSTLERELGVRPSAETDAVYRRLVRHPLEPAPAARAGPPLVGRAHEQAQLAAAWRSTDAGQVRLVLVSGEAGVGKSRLVEEFRAWCRRRGAAVADARCYPAEGSLAYAPVVTWLRSAALRTRLPRLDTGRLTELARLVPELLVEVPDVPPPAPLPEGDQRRRLFDAVAAVVLAGGGPLLLVVDDLQHVDRETCRLLHYLLRVQPDARLLVVATARREDVEADQPVHELLAGARARECLAEIALGRLGRDETAVLAERALGARLSRSDVQHLYDETEGNPLFVVEALRAGWTPDSSLSPRVQSVIDARLAQLSVPARDLAGLAAAIGREFSADVLAAAADADEDTVVGGLDELWRRQIVRERSEGAAGGTYDFSHDKIRQVAYLHVSPARRRRLHARIAAALERTHLSDPGPVSVQIAVHLDRSGAVAPAVEWYCRAARAAQLLHAGAQAVRLLDRGLELLLDLPGSPDRDARELDVRTALLAPLVSVGTYASSAMSENQHRALTLARVLGVEPAPPLLRSLAVSALTRSEFAQAEDFGRRLRRAADRDGDDVLVVEAAYVTGIAAFWQADLETARPQFELAVERYRARDHTTHVIRYAHDPKVVCLSRLANTLWFLGLPDDARTARAAALDWATAVGHRFSRTIALTFGALLALDMGDERELREHVAELSVVGHEAVTRHVATAFTGYVAVLDGDTDDGRAAIRAAVEHTRGGGGAPGQHAIMLRLLLAAHLAARDTVAALDVADRLLATGGTARLWAPHARRVRTDLARGTGPA</sequence>
<dbReference type="GO" id="GO:0006355">
    <property type="term" value="P:regulation of DNA-templated transcription"/>
    <property type="evidence" value="ECO:0007669"/>
    <property type="project" value="InterPro"/>
</dbReference>
<dbReference type="InterPro" id="IPR016032">
    <property type="entry name" value="Sig_transdc_resp-reg_C-effctor"/>
</dbReference>
<dbReference type="SUPFAM" id="SSF52540">
    <property type="entry name" value="P-loop containing nucleoside triphosphate hydrolases"/>
    <property type="match status" value="1"/>
</dbReference>
<dbReference type="RefSeq" id="WP_172161592.1">
    <property type="nucleotide sequence ID" value="NZ_CP053564.1"/>
</dbReference>
<evidence type="ECO:0000259" key="3">
    <source>
        <dbReference type="SMART" id="SM00862"/>
    </source>
</evidence>
<evidence type="ECO:0000256" key="2">
    <source>
        <dbReference type="ARBA" id="ARBA00023125"/>
    </source>
</evidence>
<dbReference type="GO" id="GO:0003677">
    <property type="term" value="F:DNA binding"/>
    <property type="evidence" value="ECO:0007669"/>
    <property type="project" value="UniProtKB-KW"/>
</dbReference>
<dbReference type="InterPro" id="IPR036388">
    <property type="entry name" value="WH-like_DNA-bd_sf"/>
</dbReference>
<feature type="domain" description="Bacterial transcriptional activator" evidence="4">
    <location>
        <begin position="102"/>
        <end position="238"/>
    </location>
</feature>